<reference evidence="2" key="1">
    <citation type="submission" date="2022-11" db="UniProtKB">
        <authorList>
            <consortium name="WormBaseParasite"/>
        </authorList>
    </citation>
    <scope>IDENTIFICATION</scope>
</reference>
<accession>A0AC34GBF5</accession>
<organism evidence="1 2">
    <name type="scientific">Panagrolaimus sp. ES5</name>
    <dbReference type="NCBI Taxonomy" id="591445"/>
    <lineage>
        <taxon>Eukaryota</taxon>
        <taxon>Metazoa</taxon>
        <taxon>Ecdysozoa</taxon>
        <taxon>Nematoda</taxon>
        <taxon>Chromadorea</taxon>
        <taxon>Rhabditida</taxon>
        <taxon>Tylenchina</taxon>
        <taxon>Panagrolaimomorpha</taxon>
        <taxon>Panagrolaimoidea</taxon>
        <taxon>Panagrolaimidae</taxon>
        <taxon>Panagrolaimus</taxon>
    </lineage>
</organism>
<dbReference type="Proteomes" id="UP000887579">
    <property type="component" value="Unplaced"/>
</dbReference>
<sequence length="143" mass="16358">TSNARQQKIDRLIDAAEEISNLDERQEITSEQFMERLNDRHEELGYGPSHVYKAWCKILGNVKEFRRPGEPASEAANVREIHIDTTQPDGHVIETEVLPELGNQQIITIEYPIQDEQLKDDFEHIIPQENPPQIEQACAASTV</sequence>
<evidence type="ECO:0000313" key="2">
    <source>
        <dbReference type="WBParaSite" id="ES5_v2.g27021.t1"/>
    </source>
</evidence>
<protein>
    <submittedName>
        <fullName evidence="2">Uncharacterized protein</fullName>
    </submittedName>
</protein>
<dbReference type="WBParaSite" id="ES5_v2.g27021.t1">
    <property type="protein sequence ID" value="ES5_v2.g27021.t1"/>
    <property type="gene ID" value="ES5_v2.g27021"/>
</dbReference>
<proteinExistence type="predicted"/>
<evidence type="ECO:0000313" key="1">
    <source>
        <dbReference type="Proteomes" id="UP000887579"/>
    </source>
</evidence>
<name>A0AC34GBF5_9BILA</name>